<gene>
    <name evidence="1" type="ORF">BBD42_14335</name>
</gene>
<dbReference type="RefSeq" id="WP_099518713.1">
    <property type="nucleotide sequence ID" value="NZ_CP016808.1"/>
</dbReference>
<proteinExistence type="predicted"/>
<reference evidence="1" key="1">
    <citation type="submission" date="2016-08" db="EMBL/GenBank/DDBJ databases">
        <title>Complete Genome Seqeunce of Paenibacillus sp. BIHB 4019 from tea rhizoplane.</title>
        <authorList>
            <person name="Thakur R."/>
            <person name="Swarnkar M.K."/>
            <person name="Gulati A."/>
        </authorList>
    </citation>
    <scope>NUCLEOTIDE SEQUENCE [LARGE SCALE GENOMIC DNA]</scope>
    <source>
        <strain evidence="1">BIHB4019</strain>
    </source>
</reference>
<dbReference type="EMBL" id="CP016808">
    <property type="protein sequence ID" value="ANY67520.1"/>
    <property type="molecule type" value="Genomic_DNA"/>
</dbReference>
<name>A0A1B2DIG5_9BACL</name>
<evidence type="ECO:0000313" key="1">
    <source>
        <dbReference type="EMBL" id="ANY67520.1"/>
    </source>
</evidence>
<dbReference type="AlphaFoldDB" id="A0A1B2DIG5"/>
<accession>A0A1B2DIG5</accession>
<organism evidence="1">
    <name type="scientific">Paenibacillus sp. BIHB 4019</name>
    <dbReference type="NCBI Taxonomy" id="1870819"/>
    <lineage>
        <taxon>Bacteria</taxon>
        <taxon>Bacillati</taxon>
        <taxon>Bacillota</taxon>
        <taxon>Bacilli</taxon>
        <taxon>Bacillales</taxon>
        <taxon>Paenibacillaceae</taxon>
        <taxon>Paenibacillus</taxon>
    </lineage>
</organism>
<protein>
    <submittedName>
        <fullName evidence="1">Uncharacterized protein</fullName>
    </submittedName>
</protein>
<sequence length="73" mass="8116">MVGPKEGALFFKPDGSQNIAPLQQKRHAAADFIQKPESLISDSVKEVLTKYASRTISFNRACRSREQHKGSGR</sequence>